<dbReference type="GO" id="GO:0016740">
    <property type="term" value="F:transferase activity"/>
    <property type="evidence" value="ECO:0007669"/>
    <property type="project" value="TreeGrafter"/>
</dbReference>
<dbReference type="PANTHER" id="PTHR43726">
    <property type="entry name" value="3-METHYLORNITHINE SYNTHASE"/>
    <property type="match status" value="1"/>
</dbReference>
<dbReference type="InterPro" id="IPR013785">
    <property type="entry name" value="Aldolase_TIM"/>
</dbReference>
<dbReference type="KEGG" id="msil:METEAL_23260"/>
<dbReference type="Pfam" id="PF04055">
    <property type="entry name" value="Radical_SAM"/>
    <property type="match status" value="1"/>
</dbReference>
<accession>A0AA48GKR3</accession>
<evidence type="ECO:0000259" key="6">
    <source>
        <dbReference type="PROSITE" id="PS51918"/>
    </source>
</evidence>
<protein>
    <submittedName>
        <fullName evidence="7">[FeFe] hydrogenase H-cluster radical SAM maturase HydE</fullName>
    </submittedName>
</protein>
<name>A0AA48GKR3_9BACT</name>
<organism evidence="7 8">
    <name type="scientific">Mesoterricola silvestris</name>
    <dbReference type="NCBI Taxonomy" id="2927979"/>
    <lineage>
        <taxon>Bacteria</taxon>
        <taxon>Pseudomonadati</taxon>
        <taxon>Acidobacteriota</taxon>
        <taxon>Holophagae</taxon>
        <taxon>Holophagales</taxon>
        <taxon>Holophagaceae</taxon>
        <taxon>Mesoterricola</taxon>
    </lineage>
</organism>
<keyword evidence="2" id="KW-0949">S-adenosyl-L-methionine</keyword>
<evidence type="ECO:0000256" key="5">
    <source>
        <dbReference type="ARBA" id="ARBA00023014"/>
    </source>
</evidence>
<dbReference type="SFLD" id="SFLDG01060">
    <property type="entry name" value="BATS_domain_containing"/>
    <property type="match status" value="1"/>
</dbReference>
<evidence type="ECO:0000256" key="1">
    <source>
        <dbReference type="ARBA" id="ARBA00001966"/>
    </source>
</evidence>
<dbReference type="InterPro" id="IPR058240">
    <property type="entry name" value="rSAM_sf"/>
</dbReference>
<keyword evidence="4" id="KW-0408">Iron</keyword>
<dbReference type="Proteomes" id="UP001238179">
    <property type="component" value="Chromosome"/>
</dbReference>
<evidence type="ECO:0000256" key="3">
    <source>
        <dbReference type="ARBA" id="ARBA00022723"/>
    </source>
</evidence>
<dbReference type="SUPFAM" id="SSF102114">
    <property type="entry name" value="Radical SAM enzymes"/>
    <property type="match status" value="1"/>
</dbReference>
<dbReference type="EMBL" id="AP027080">
    <property type="protein sequence ID" value="BDU73152.1"/>
    <property type="molecule type" value="Genomic_DNA"/>
</dbReference>
<dbReference type="GO" id="GO:0046872">
    <property type="term" value="F:metal ion binding"/>
    <property type="evidence" value="ECO:0007669"/>
    <property type="project" value="UniProtKB-KW"/>
</dbReference>
<feature type="domain" description="Radical SAM core" evidence="6">
    <location>
        <begin position="33"/>
        <end position="263"/>
    </location>
</feature>
<dbReference type="CDD" id="cd01335">
    <property type="entry name" value="Radical_SAM"/>
    <property type="match status" value="1"/>
</dbReference>
<gene>
    <name evidence="7" type="ORF">METEAL_23260</name>
</gene>
<dbReference type="SFLD" id="SFLDS00029">
    <property type="entry name" value="Radical_SAM"/>
    <property type="match status" value="1"/>
</dbReference>
<comment type="cofactor">
    <cofactor evidence="1">
        <name>[4Fe-4S] cluster</name>
        <dbReference type="ChEBI" id="CHEBI:49883"/>
    </cofactor>
</comment>
<dbReference type="SMART" id="SM00729">
    <property type="entry name" value="Elp3"/>
    <property type="match status" value="1"/>
</dbReference>
<dbReference type="RefSeq" id="WP_316411794.1">
    <property type="nucleotide sequence ID" value="NZ_AP027080.1"/>
</dbReference>
<evidence type="ECO:0000313" key="7">
    <source>
        <dbReference type="EMBL" id="BDU73152.1"/>
    </source>
</evidence>
<proteinExistence type="predicted"/>
<dbReference type="SFLD" id="SFLDG01280">
    <property type="entry name" value="HydE/PylB-like"/>
    <property type="match status" value="1"/>
</dbReference>
<keyword evidence="8" id="KW-1185">Reference proteome</keyword>
<dbReference type="InterPro" id="IPR007197">
    <property type="entry name" value="rSAM"/>
</dbReference>
<dbReference type="Gene3D" id="3.20.20.70">
    <property type="entry name" value="Aldolase class I"/>
    <property type="match status" value="1"/>
</dbReference>
<dbReference type="PROSITE" id="PS51918">
    <property type="entry name" value="RADICAL_SAM"/>
    <property type="match status" value="1"/>
</dbReference>
<evidence type="ECO:0000256" key="2">
    <source>
        <dbReference type="ARBA" id="ARBA00022691"/>
    </source>
</evidence>
<dbReference type="InterPro" id="IPR006638">
    <property type="entry name" value="Elp3/MiaA/NifB-like_rSAM"/>
</dbReference>
<dbReference type="AlphaFoldDB" id="A0AA48GKR3"/>
<keyword evidence="3" id="KW-0479">Metal-binding</keyword>
<keyword evidence="5" id="KW-0411">Iron-sulfur</keyword>
<sequence>MDRESILSLLMGPAEKTLKELEPLLDRVGYPQTNGEVRLLGRIDISNYCAKKCLFCHQAANRWGVKRYRMEAPEIIACCIQAKALGCEGVILGSGMDPLLGAGLVTKIVRWMKSETGLPLTLSMGERSATELQAWRMAGADRYFLPIDSTDRILYRTLHPPDLKSLRGRIDLVKRARNMGYSIGGGIRVGLPGQTWRTLARDLETLRRLPVDYFEVGSFPYGPLAPGGVGKYSPLMASPDFQVPNDNLTTLKVWALVRLLRPKAMVLGPSMSSAPSEQRMTTQGIAFGINAEIMNLTPRRFWARFKKPIDGSHTSPLPASGDGVECHSVMGC</sequence>
<dbReference type="InterPro" id="IPR034422">
    <property type="entry name" value="HydE/PylB-like"/>
</dbReference>
<dbReference type="PANTHER" id="PTHR43726:SF1">
    <property type="entry name" value="BIOTIN SYNTHASE"/>
    <property type="match status" value="1"/>
</dbReference>
<reference evidence="8" key="1">
    <citation type="journal article" date="2023" name="Int. J. Syst. Evol. Microbiol.">
        <title>Mesoterricola silvestris gen. nov., sp. nov., Mesoterricola sediminis sp. nov., Geothrix oryzae sp. nov., Geothrix edaphica sp. nov., Geothrix rubra sp. nov., and Geothrix limicola sp. nov., six novel members of Acidobacteriota isolated from soils.</title>
        <authorList>
            <person name="Itoh H."/>
            <person name="Sugisawa Y."/>
            <person name="Mise K."/>
            <person name="Xu Z."/>
            <person name="Kuniyasu M."/>
            <person name="Ushijima N."/>
            <person name="Kawano K."/>
            <person name="Kobayashi E."/>
            <person name="Shiratori Y."/>
            <person name="Masuda Y."/>
            <person name="Senoo K."/>
        </authorList>
    </citation>
    <scope>NUCLEOTIDE SEQUENCE [LARGE SCALE GENOMIC DNA]</scope>
    <source>
        <strain evidence="8">W79</strain>
    </source>
</reference>
<dbReference type="GO" id="GO:0051536">
    <property type="term" value="F:iron-sulfur cluster binding"/>
    <property type="evidence" value="ECO:0007669"/>
    <property type="project" value="UniProtKB-KW"/>
</dbReference>
<evidence type="ECO:0000256" key="4">
    <source>
        <dbReference type="ARBA" id="ARBA00023004"/>
    </source>
</evidence>
<evidence type="ECO:0000313" key="8">
    <source>
        <dbReference type="Proteomes" id="UP001238179"/>
    </source>
</evidence>